<sequence>GVSVLIAEFRRLAQDETEEFVWMKQVSRGQITAAELVSRRGRFARITAALRGTDDAAASNELRVHSERQAKTERRKHAEALAATFSSEDRNWRLYVFLVPQAPELSYYRPSITPERELAIQPPPYIVPVQNKASSEDLRSMFGAPAHESPSVVWETTDTDDKKNKITGIAWSYSDQLEVLLVDGRAEYVKTTMPDARVFFGGLIRETKPSR</sequence>
<protein>
    <submittedName>
        <fullName evidence="1">Uncharacterized protein</fullName>
    </submittedName>
</protein>
<evidence type="ECO:0000313" key="1">
    <source>
        <dbReference type="EMBL" id="KKK65695.1"/>
    </source>
</evidence>
<organism evidence="1">
    <name type="scientific">marine sediment metagenome</name>
    <dbReference type="NCBI Taxonomy" id="412755"/>
    <lineage>
        <taxon>unclassified sequences</taxon>
        <taxon>metagenomes</taxon>
        <taxon>ecological metagenomes</taxon>
    </lineage>
</organism>
<reference evidence="1" key="1">
    <citation type="journal article" date="2015" name="Nature">
        <title>Complex archaea that bridge the gap between prokaryotes and eukaryotes.</title>
        <authorList>
            <person name="Spang A."/>
            <person name="Saw J.H."/>
            <person name="Jorgensen S.L."/>
            <person name="Zaremba-Niedzwiedzka K."/>
            <person name="Martijn J."/>
            <person name="Lind A.E."/>
            <person name="van Eijk R."/>
            <person name="Schleper C."/>
            <person name="Guy L."/>
            <person name="Ettema T.J."/>
        </authorList>
    </citation>
    <scope>NUCLEOTIDE SEQUENCE</scope>
</reference>
<proteinExistence type="predicted"/>
<dbReference type="EMBL" id="LAZR01060425">
    <property type="protein sequence ID" value="KKK65695.1"/>
    <property type="molecule type" value="Genomic_DNA"/>
</dbReference>
<accession>A0A0F8XWP8</accession>
<comment type="caution">
    <text evidence="1">The sequence shown here is derived from an EMBL/GenBank/DDBJ whole genome shotgun (WGS) entry which is preliminary data.</text>
</comment>
<feature type="non-terminal residue" evidence="1">
    <location>
        <position position="1"/>
    </location>
</feature>
<name>A0A0F8XWP8_9ZZZZ</name>
<gene>
    <name evidence="1" type="ORF">LCGC14_2971570</name>
</gene>
<dbReference type="AlphaFoldDB" id="A0A0F8XWP8"/>